<accession>A0A4Q9PXQ8</accession>
<dbReference type="PROSITE" id="PS50082">
    <property type="entry name" value="WD_REPEATS_2"/>
    <property type="match status" value="1"/>
</dbReference>
<dbReference type="InterPro" id="IPR001680">
    <property type="entry name" value="WD40_rpt"/>
</dbReference>
<dbReference type="PANTHER" id="PTHR19920">
    <property type="entry name" value="WD40 PROTEIN CIAO1"/>
    <property type="match status" value="1"/>
</dbReference>
<evidence type="ECO:0000256" key="1">
    <source>
        <dbReference type="PROSITE-ProRule" id="PRU00221"/>
    </source>
</evidence>
<keyword evidence="1" id="KW-0853">WD repeat</keyword>
<dbReference type="InterPro" id="IPR015943">
    <property type="entry name" value="WD40/YVTN_repeat-like_dom_sf"/>
</dbReference>
<dbReference type="SUPFAM" id="SSF50978">
    <property type="entry name" value="WD40 repeat-like"/>
    <property type="match status" value="1"/>
</dbReference>
<dbReference type="GO" id="GO:0016226">
    <property type="term" value="P:iron-sulfur cluster assembly"/>
    <property type="evidence" value="ECO:0007669"/>
    <property type="project" value="TreeGrafter"/>
</dbReference>
<dbReference type="Proteomes" id="UP000292082">
    <property type="component" value="Unassembled WGS sequence"/>
</dbReference>
<dbReference type="GO" id="GO:0097361">
    <property type="term" value="C:cytosolic [4Fe-4S] assembly targeting complex"/>
    <property type="evidence" value="ECO:0007669"/>
    <property type="project" value="TreeGrafter"/>
</dbReference>
<keyword evidence="3" id="KW-1185">Reference proteome</keyword>
<dbReference type="PROSITE" id="PS50294">
    <property type="entry name" value="WD_REPEATS_REGION"/>
    <property type="match status" value="1"/>
</dbReference>
<dbReference type="Gene3D" id="2.130.10.10">
    <property type="entry name" value="YVTN repeat-like/Quinoprotein amine dehydrogenase"/>
    <property type="match status" value="1"/>
</dbReference>
<organism evidence="2 3">
    <name type="scientific">Dichomitus squalens</name>
    <dbReference type="NCBI Taxonomy" id="114155"/>
    <lineage>
        <taxon>Eukaryota</taxon>
        <taxon>Fungi</taxon>
        <taxon>Dikarya</taxon>
        <taxon>Basidiomycota</taxon>
        <taxon>Agaricomycotina</taxon>
        <taxon>Agaricomycetes</taxon>
        <taxon>Polyporales</taxon>
        <taxon>Polyporaceae</taxon>
        <taxon>Dichomitus</taxon>
    </lineage>
</organism>
<dbReference type="PANTHER" id="PTHR19920:SF0">
    <property type="entry name" value="CYTOSOLIC IRON-SULFUR PROTEIN ASSEMBLY PROTEIN CIAO1-RELATED"/>
    <property type="match status" value="1"/>
</dbReference>
<feature type="repeat" description="WD" evidence="1">
    <location>
        <begin position="168"/>
        <end position="199"/>
    </location>
</feature>
<dbReference type="Pfam" id="PF00400">
    <property type="entry name" value="WD40"/>
    <property type="match status" value="3"/>
</dbReference>
<dbReference type="SMART" id="SM00320">
    <property type="entry name" value="WD40"/>
    <property type="match status" value="5"/>
</dbReference>
<sequence length="263" mass="28474">MHSIPQPEGHENRAWHPNKPIIASCSADKNVGLYSCSPSFDPDASEASSVKFSHTTTISTGHAKTVRAIAWSPSGKTLAVASFDLSGEDGEDDCMSLLEGHEMECKSAAPSSSGNPLASRSRDKPTCMEVLMGHTQDVKAILAFAFYDDTIKLYIDVPQEYRYCFQTLSGHGSTVWALAFLDGHFLASVSNDTTIRIWERVQEHKWEGIDTLSGPERSVYSISWAVGKRFGSGDAGSLGWLASTGGDGICNITRGAPLHAKFR</sequence>
<dbReference type="STRING" id="114155.A0A4Q9PXQ8"/>
<name>A0A4Q9PXQ8_9APHY</name>
<dbReference type="AlphaFoldDB" id="A0A4Q9PXQ8"/>
<dbReference type="InterPro" id="IPR036322">
    <property type="entry name" value="WD40_repeat_dom_sf"/>
</dbReference>
<gene>
    <name evidence="2" type="ORF">BD310DRAFT_1010511</name>
</gene>
<dbReference type="EMBL" id="ML145114">
    <property type="protein sequence ID" value="TBU59385.1"/>
    <property type="molecule type" value="Genomic_DNA"/>
</dbReference>
<evidence type="ECO:0000313" key="3">
    <source>
        <dbReference type="Proteomes" id="UP000292082"/>
    </source>
</evidence>
<proteinExistence type="predicted"/>
<protein>
    <submittedName>
        <fullName evidence="2">WD40-repeat-containing domain protein</fullName>
    </submittedName>
</protein>
<reference evidence="2 3" key="1">
    <citation type="submission" date="2019-01" db="EMBL/GenBank/DDBJ databases">
        <title>Draft genome sequences of three monokaryotic isolates of the white-rot basidiomycete fungus Dichomitus squalens.</title>
        <authorList>
            <consortium name="DOE Joint Genome Institute"/>
            <person name="Lopez S.C."/>
            <person name="Andreopoulos B."/>
            <person name="Pangilinan J."/>
            <person name="Lipzen A."/>
            <person name="Riley R."/>
            <person name="Ahrendt S."/>
            <person name="Ng V."/>
            <person name="Barry K."/>
            <person name="Daum C."/>
            <person name="Grigoriev I.V."/>
            <person name="Hilden K.S."/>
            <person name="Makela M.R."/>
            <person name="de Vries R.P."/>
        </authorList>
    </citation>
    <scope>NUCLEOTIDE SEQUENCE [LARGE SCALE GENOMIC DNA]</scope>
    <source>
        <strain evidence="2 3">CBS 464.89</strain>
    </source>
</reference>
<evidence type="ECO:0000313" key="2">
    <source>
        <dbReference type="EMBL" id="TBU59385.1"/>
    </source>
</evidence>